<evidence type="ECO:0000256" key="1">
    <source>
        <dbReference type="SAM" id="MobiDB-lite"/>
    </source>
</evidence>
<name>A0AB34J9K4_PRYPA</name>
<evidence type="ECO:0000313" key="3">
    <source>
        <dbReference type="Proteomes" id="UP001515480"/>
    </source>
</evidence>
<evidence type="ECO:0000313" key="2">
    <source>
        <dbReference type="EMBL" id="KAL1515997.1"/>
    </source>
</evidence>
<gene>
    <name evidence="2" type="ORF">AB1Y20_002610</name>
</gene>
<protein>
    <submittedName>
        <fullName evidence="2">Uncharacterized protein</fullName>
    </submittedName>
</protein>
<organism evidence="2 3">
    <name type="scientific">Prymnesium parvum</name>
    <name type="common">Toxic golden alga</name>
    <dbReference type="NCBI Taxonomy" id="97485"/>
    <lineage>
        <taxon>Eukaryota</taxon>
        <taxon>Haptista</taxon>
        <taxon>Haptophyta</taxon>
        <taxon>Prymnesiophyceae</taxon>
        <taxon>Prymnesiales</taxon>
        <taxon>Prymnesiaceae</taxon>
        <taxon>Prymnesium</taxon>
    </lineage>
</organism>
<feature type="compositionally biased region" description="Pro residues" evidence="1">
    <location>
        <begin position="60"/>
        <end position="72"/>
    </location>
</feature>
<feature type="region of interest" description="Disordered" evidence="1">
    <location>
        <begin position="35"/>
        <end position="75"/>
    </location>
</feature>
<reference evidence="2 3" key="1">
    <citation type="journal article" date="2024" name="Science">
        <title>Giant polyketide synthase enzymes in the biosynthesis of giant marine polyether toxins.</title>
        <authorList>
            <person name="Fallon T.R."/>
            <person name="Shende V.V."/>
            <person name="Wierzbicki I.H."/>
            <person name="Pendleton A.L."/>
            <person name="Watervoot N.F."/>
            <person name="Auber R.P."/>
            <person name="Gonzalez D.J."/>
            <person name="Wisecaver J.H."/>
            <person name="Moore B.S."/>
        </authorList>
    </citation>
    <scope>NUCLEOTIDE SEQUENCE [LARGE SCALE GENOMIC DNA]</scope>
    <source>
        <strain evidence="2 3">12B1</strain>
    </source>
</reference>
<proteinExistence type="predicted"/>
<comment type="caution">
    <text evidence="2">The sequence shown here is derived from an EMBL/GenBank/DDBJ whole genome shotgun (WGS) entry which is preliminary data.</text>
</comment>
<accession>A0AB34J9K4</accession>
<dbReference type="AlphaFoldDB" id="A0AB34J9K4"/>
<feature type="compositionally biased region" description="Basic and acidic residues" evidence="1">
    <location>
        <begin position="50"/>
        <end position="59"/>
    </location>
</feature>
<keyword evidence="3" id="KW-1185">Reference proteome</keyword>
<dbReference type="EMBL" id="JBGBPQ010000011">
    <property type="protein sequence ID" value="KAL1515997.1"/>
    <property type="molecule type" value="Genomic_DNA"/>
</dbReference>
<sequence>MHVSWHLLAAVPPPLRPLPPTAAALPWVETPRPLARARAKPPPTSPAWFCREDGEDKPSARPPHGPPPPRWPPALEEPSLVLGDVVAVLVATSAAFDVSPRWLSEAGEMVGAWLVGAAATNAWDATATLPALGLGNAVRCVARASLDCASARLCVALAGGVAGGQPVDLSLVAEEWLLSTTTLAVWRAAYTSSKIYF</sequence>
<dbReference type="Proteomes" id="UP001515480">
    <property type="component" value="Unassembled WGS sequence"/>
</dbReference>